<accession>A0A0F9IDW3</accession>
<dbReference type="InterPro" id="IPR023011">
    <property type="entry name" value="ATP_synth_F0_asu_AS"/>
</dbReference>
<gene>
    <name evidence="12" type="ORF">LCGC14_1671050</name>
</gene>
<feature type="transmembrane region" description="Helical" evidence="11">
    <location>
        <begin position="85"/>
        <end position="109"/>
    </location>
</feature>
<keyword evidence="5 11" id="KW-0812">Transmembrane</keyword>
<evidence type="ECO:0000256" key="9">
    <source>
        <dbReference type="ARBA" id="ARBA00023136"/>
    </source>
</evidence>
<evidence type="ECO:0000256" key="11">
    <source>
        <dbReference type="SAM" id="Phobius"/>
    </source>
</evidence>
<dbReference type="PROSITE" id="PS00449">
    <property type="entry name" value="ATPASE_A"/>
    <property type="match status" value="1"/>
</dbReference>
<proteinExistence type="inferred from homology"/>
<dbReference type="InterPro" id="IPR000568">
    <property type="entry name" value="ATP_synth_F0_asu"/>
</dbReference>
<evidence type="ECO:0000256" key="1">
    <source>
        <dbReference type="ARBA" id="ARBA00004141"/>
    </source>
</evidence>
<feature type="transmembrane region" description="Helical" evidence="11">
    <location>
        <begin position="115"/>
        <end position="141"/>
    </location>
</feature>
<evidence type="ECO:0000256" key="2">
    <source>
        <dbReference type="ARBA" id="ARBA00006810"/>
    </source>
</evidence>
<keyword evidence="7 11" id="KW-1133">Transmembrane helix</keyword>
<keyword evidence="9 11" id="KW-0472">Membrane</keyword>
<evidence type="ECO:0008006" key="13">
    <source>
        <dbReference type="Google" id="ProtNLM"/>
    </source>
</evidence>
<evidence type="ECO:0000256" key="7">
    <source>
        <dbReference type="ARBA" id="ARBA00022989"/>
    </source>
</evidence>
<dbReference type="InterPro" id="IPR045083">
    <property type="entry name" value="ATP_synth_F0_asu_bact/mt"/>
</dbReference>
<feature type="transmembrane region" description="Helical" evidence="11">
    <location>
        <begin position="30"/>
        <end position="49"/>
    </location>
</feature>
<organism evidence="12">
    <name type="scientific">marine sediment metagenome</name>
    <dbReference type="NCBI Taxonomy" id="412755"/>
    <lineage>
        <taxon>unclassified sequences</taxon>
        <taxon>metagenomes</taxon>
        <taxon>ecological metagenomes</taxon>
    </lineage>
</organism>
<name>A0A0F9IDW3_9ZZZZ</name>
<evidence type="ECO:0000256" key="5">
    <source>
        <dbReference type="ARBA" id="ARBA00022692"/>
    </source>
</evidence>
<dbReference type="InterPro" id="IPR035908">
    <property type="entry name" value="F0_ATP_A_sf"/>
</dbReference>
<comment type="subcellular location">
    <subcellularLocation>
        <location evidence="1">Membrane</location>
        <topology evidence="1">Multi-pass membrane protein</topology>
    </subcellularLocation>
</comment>
<dbReference type="NCBIfam" id="TIGR01131">
    <property type="entry name" value="ATP_synt_6_or_A"/>
    <property type="match status" value="1"/>
</dbReference>
<sequence length="242" mass="27209">MKQHNPLEHFELHPLIEIKLLGVDISVNKAVIMMWIVCILIPCIFMLAARGRRMIPTRLQSLTEISIEFLRNMAVDNMGKKGLKFFPFIATLFFFILFCNLLGIIPGSYTVTSQIIVTAFFAIIVFIISQIVGFSIHGIGYLRIFVPSGVPKFIIPIIVPIEIVSMMARPLSLSVRLFANMTAGHTILIVLFSLAIGLKYIGFLPFFFTVALTGLEIFIAFIQAYIFTILTCVYIGEAIEMH</sequence>
<evidence type="ECO:0000256" key="10">
    <source>
        <dbReference type="ARBA" id="ARBA00023310"/>
    </source>
</evidence>
<keyword evidence="4" id="KW-0138">CF(0)</keyword>
<evidence type="ECO:0000256" key="6">
    <source>
        <dbReference type="ARBA" id="ARBA00022781"/>
    </source>
</evidence>
<dbReference type="Pfam" id="PF00119">
    <property type="entry name" value="ATP-synt_A"/>
    <property type="match status" value="1"/>
</dbReference>
<feature type="transmembrane region" description="Helical" evidence="11">
    <location>
        <begin position="153"/>
        <end position="171"/>
    </location>
</feature>
<evidence type="ECO:0000256" key="4">
    <source>
        <dbReference type="ARBA" id="ARBA00022547"/>
    </source>
</evidence>
<keyword evidence="3" id="KW-0813">Transport</keyword>
<dbReference type="GO" id="GO:0045259">
    <property type="term" value="C:proton-transporting ATP synthase complex"/>
    <property type="evidence" value="ECO:0007669"/>
    <property type="project" value="UniProtKB-KW"/>
</dbReference>
<protein>
    <recommendedName>
        <fullName evidence="13">ATP synthase subunit a</fullName>
    </recommendedName>
</protein>
<dbReference type="PANTHER" id="PTHR11410:SF0">
    <property type="entry name" value="ATP SYNTHASE SUBUNIT A"/>
    <property type="match status" value="1"/>
</dbReference>
<evidence type="ECO:0000256" key="8">
    <source>
        <dbReference type="ARBA" id="ARBA00023065"/>
    </source>
</evidence>
<dbReference type="EMBL" id="LAZR01014342">
    <property type="protein sequence ID" value="KKM17909.1"/>
    <property type="molecule type" value="Genomic_DNA"/>
</dbReference>
<dbReference type="NCBIfam" id="NF004482">
    <property type="entry name" value="PRK05815.2-4"/>
    <property type="match status" value="1"/>
</dbReference>
<comment type="similarity">
    <text evidence="2">Belongs to the ATPase A chain family.</text>
</comment>
<dbReference type="HAMAP" id="MF_01393">
    <property type="entry name" value="ATP_synth_a_bact"/>
    <property type="match status" value="1"/>
</dbReference>
<keyword evidence="10" id="KW-0066">ATP synthesis</keyword>
<dbReference type="GO" id="GO:0046933">
    <property type="term" value="F:proton-transporting ATP synthase activity, rotational mechanism"/>
    <property type="evidence" value="ECO:0007669"/>
    <property type="project" value="TreeGrafter"/>
</dbReference>
<comment type="caution">
    <text evidence="12">The sequence shown here is derived from an EMBL/GenBank/DDBJ whole genome shotgun (WGS) entry which is preliminary data.</text>
</comment>
<dbReference type="PANTHER" id="PTHR11410">
    <property type="entry name" value="ATP SYNTHASE SUBUNIT A"/>
    <property type="match status" value="1"/>
</dbReference>
<feature type="transmembrane region" description="Helical" evidence="11">
    <location>
        <begin position="203"/>
        <end position="236"/>
    </location>
</feature>
<keyword evidence="6" id="KW-0375">Hydrogen ion transport</keyword>
<keyword evidence="8" id="KW-0406">Ion transport</keyword>
<dbReference type="CDD" id="cd00310">
    <property type="entry name" value="ATP-synt_Fo_a_6"/>
    <property type="match status" value="1"/>
</dbReference>
<evidence type="ECO:0000313" key="12">
    <source>
        <dbReference type="EMBL" id="KKM17909.1"/>
    </source>
</evidence>
<dbReference type="PRINTS" id="PR00123">
    <property type="entry name" value="ATPASEA"/>
</dbReference>
<evidence type="ECO:0000256" key="3">
    <source>
        <dbReference type="ARBA" id="ARBA00022448"/>
    </source>
</evidence>
<dbReference type="Gene3D" id="1.20.120.220">
    <property type="entry name" value="ATP synthase, F0 complex, subunit A"/>
    <property type="match status" value="1"/>
</dbReference>
<dbReference type="SUPFAM" id="SSF81336">
    <property type="entry name" value="F1F0 ATP synthase subunit A"/>
    <property type="match status" value="1"/>
</dbReference>
<dbReference type="AlphaFoldDB" id="A0A0F9IDW3"/>
<reference evidence="12" key="1">
    <citation type="journal article" date="2015" name="Nature">
        <title>Complex archaea that bridge the gap between prokaryotes and eukaryotes.</title>
        <authorList>
            <person name="Spang A."/>
            <person name="Saw J.H."/>
            <person name="Jorgensen S.L."/>
            <person name="Zaremba-Niedzwiedzka K."/>
            <person name="Martijn J."/>
            <person name="Lind A.E."/>
            <person name="van Eijk R."/>
            <person name="Schleper C."/>
            <person name="Guy L."/>
            <person name="Ettema T.J."/>
        </authorList>
    </citation>
    <scope>NUCLEOTIDE SEQUENCE</scope>
</reference>